<keyword evidence="10" id="KW-1185">Reference proteome</keyword>
<evidence type="ECO:0000313" key="10">
    <source>
        <dbReference type="Proteomes" id="UP001623330"/>
    </source>
</evidence>
<comment type="pathway">
    <text evidence="1 7">Cofactor biosynthesis; thiamine diphosphate biosynthesis; thiamine diphosphate from thiamine: step 1/1.</text>
</comment>
<dbReference type="SUPFAM" id="SSF63999">
    <property type="entry name" value="Thiamin pyrophosphokinase, catalytic domain"/>
    <property type="match status" value="1"/>
</dbReference>
<dbReference type="SUPFAM" id="SSF63862">
    <property type="entry name" value="Thiamin pyrophosphokinase, substrate-binding domain"/>
    <property type="match status" value="1"/>
</dbReference>
<accession>A0ABR4NWV4</accession>
<evidence type="ECO:0000259" key="8">
    <source>
        <dbReference type="SMART" id="SM00983"/>
    </source>
</evidence>
<proteinExistence type="inferred from homology"/>
<evidence type="ECO:0000256" key="7">
    <source>
        <dbReference type="PIRNR" id="PIRNR031057"/>
    </source>
</evidence>
<gene>
    <name evidence="9" type="ORF">RNJ44_05099</name>
</gene>
<dbReference type="SMART" id="SM00983">
    <property type="entry name" value="TPK_B1_binding"/>
    <property type="match status" value="1"/>
</dbReference>
<protein>
    <recommendedName>
        <fullName evidence="7">Thiamine pyrophosphokinase</fullName>
        <ecNumber evidence="7">2.7.6.2</ecNumber>
    </recommendedName>
</protein>
<evidence type="ECO:0000256" key="5">
    <source>
        <dbReference type="ARBA" id="ARBA00022777"/>
    </source>
</evidence>
<dbReference type="InterPro" id="IPR007371">
    <property type="entry name" value="TPK_catalytic"/>
</dbReference>
<comment type="catalytic activity">
    <reaction evidence="7">
        <text>thiamine + ATP = thiamine diphosphate + AMP + H(+)</text>
        <dbReference type="Rhea" id="RHEA:11576"/>
        <dbReference type="ChEBI" id="CHEBI:15378"/>
        <dbReference type="ChEBI" id="CHEBI:18385"/>
        <dbReference type="ChEBI" id="CHEBI:30616"/>
        <dbReference type="ChEBI" id="CHEBI:58937"/>
        <dbReference type="ChEBI" id="CHEBI:456215"/>
    </reaction>
</comment>
<keyword evidence="4 7" id="KW-0547">Nucleotide-binding</keyword>
<dbReference type="PIRSF" id="PIRSF031057">
    <property type="entry name" value="Thiamin_pyrophosphokinase"/>
    <property type="match status" value="1"/>
</dbReference>
<dbReference type="InterPro" id="IPR007373">
    <property type="entry name" value="Thiamin_PyroPKinase_B1-bd"/>
</dbReference>
<dbReference type="Pfam" id="PF04263">
    <property type="entry name" value="TPK_catalytic"/>
    <property type="match status" value="1"/>
</dbReference>
<dbReference type="Pfam" id="PF04265">
    <property type="entry name" value="TPK_B1_binding"/>
    <property type="match status" value="1"/>
</dbReference>
<dbReference type="InterPro" id="IPR036371">
    <property type="entry name" value="TPK_B1-bd_sf"/>
</dbReference>
<dbReference type="InterPro" id="IPR036759">
    <property type="entry name" value="TPK_catalytic_sf"/>
</dbReference>
<dbReference type="Proteomes" id="UP001623330">
    <property type="component" value="Unassembled WGS sequence"/>
</dbReference>
<evidence type="ECO:0000256" key="6">
    <source>
        <dbReference type="ARBA" id="ARBA00022840"/>
    </source>
</evidence>
<evidence type="ECO:0000256" key="4">
    <source>
        <dbReference type="ARBA" id="ARBA00022741"/>
    </source>
</evidence>
<feature type="domain" description="Thiamin pyrophosphokinase thiamin-binding" evidence="8">
    <location>
        <begin position="229"/>
        <end position="302"/>
    </location>
</feature>
<evidence type="ECO:0000256" key="1">
    <source>
        <dbReference type="ARBA" id="ARBA00005078"/>
    </source>
</evidence>
<evidence type="ECO:0000313" key="9">
    <source>
        <dbReference type="EMBL" id="KAL3233183.1"/>
    </source>
</evidence>
<organism evidence="9 10">
    <name type="scientific">Nakaseomyces bracarensis</name>
    <dbReference type="NCBI Taxonomy" id="273131"/>
    <lineage>
        <taxon>Eukaryota</taxon>
        <taxon>Fungi</taxon>
        <taxon>Dikarya</taxon>
        <taxon>Ascomycota</taxon>
        <taxon>Saccharomycotina</taxon>
        <taxon>Saccharomycetes</taxon>
        <taxon>Saccharomycetales</taxon>
        <taxon>Saccharomycetaceae</taxon>
        <taxon>Nakaseomyces</taxon>
    </lineage>
</organism>
<evidence type="ECO:0000256" key="2">
    <source>
        <dbReference type="ARBA" id="ARBA00006785"/>
    </source>
</evidence>
<dbReference type="EC" id="2.7.6.2" evidence="7"/>
<dbReference type="CDD" id="cd07995">
    <property type="entry name" value="TPK"/>
    <property type="match status" value="1"/>
</dbReference>
<dbReference type="Gene3D" id="3.40.50.10240">
    <property type="entry name" value="Thiamin pyrophosphokinase, catalytic domain"/>
    <property type="match status" value="1"/>
</dbReference>
<dbReference type="Gene3D" id="2.60.120.320">
    <property type="entry name" value="Thiamin pyrophosphokinase, thiamin-binding domain"/>
    <property type="match status" value="1"/>
</dbReference>
<dbReference type="PANTHER" id="PTHR13622:SF8">
    <property type="entry name" value="THIAMIN PYROPHOSPHOKINASE 1"/>
    <property type="match status" value="1"/>
</dbReference>
<keyword evidence="6 7" id="KW-0067">ATP-binding</keyword>
<dbReference type="EMBL" id="JBEVYD010000005">
    <property type="protein sequence ID" value="KAL3233183.1"/>
    <property type="molecule type" value="Genomic_DNA"/>
</dbReference>
<keyword evidence="3 7" id="KW-0808">Transferase</keyword>
<keyword evidence="5 7" id="KW-0418">Kinase</keyword>
<dbReference type="InterPro" id="IPR006282">
    <property type="entry name" value="Thi_PPkinase"/>
</dbReference>
<reference evidence="9 10" key="1">
    <citation type="submission" date="2024-05" db="EMBL/GenBank/DDBJ databases">
        <title>Long read based assembly of the Candida bracarensis genome reveals expanded adhesin content.</title>
        <authorList>
            <person name="Marcet-Houben M."/>
            <person name="Ksiezopolska E."/>
            <person name="Gabaldon T."/>
        </authorList>
    </citation>
    <scope>NUCLEOTIDE SEQUENCE [LARGE SCALE GENOMIC DNA]</scope>
    <source>
        <strain evidence="9 10">CBM6</strain>
    </source>
</reference>
<dbReference type="PANTHER" id="PTHR13622">
    <property type="entry name" value="THIAMIN PYROPHOSPHOKINASE"/>
    <property type="match status" value="1"/>
</dbReference>
<evidence type="ECO:0000256" key="3">
    <source>
        <dbReference type="ARBA" id="ARBA00022679"/>
    </source>
</evidence>
<dbReference type="InterPro" id="IPR016966">
    <property type="entry name" value="Thiamin_pyrophosphokinase_euk"/>
</dbReference>
<sequence length="315" mass="35856">MSEVCIENPDFMELEPISSEKYKHVIDIQKLLTPPRSERSALLILNQRITMVDLFLKLWEIYDVKVCADGAANYLYRLCEENGLRHEDYMPHYIVGDLDSILPEVESFYKDAGVYVVKQTTQYSTDFMKSINLITCHFYASNFVQNLEANKNEVNFGVSLERGIHEIYDTIKDKSILKQLNVLATGGIDGRFDQTINSIAQLYTLPKTDPYIRLSYLTTTDLIFLVPAGGTLIEFDRDFRQNCIGNCGLLPIGLPTMVKETIGLKWDIANWPTSVTTGRVSSNNRFVGDSNCYINVEECIVLNVEIKKEALAKYL</sequence>
<comment type="similarity">
    <text evidence="2 7">Belongs to the thiamine pyrophosphokinase family.</text>
</comment>
<name>A0ABR4NWV4_9SACH</name>
<comment type="caution">
    <text evidence="9">The sequence shown here is derived from an EMBL/GenBank/DDBJ whole genome shotgun (WGS) entry which is preliminary data.</text>
</comment>